<dbReference type="RefSeq" id="WP_142457583.1">
    <property type="nucleotide sequence ID" value="NZ_FXTJ01000002.1"/>
</dbReference>
<dbReference type="InterPro" id="IPR000182">
    <property type="entry name" value="GNAT_dom"/>
</dbReference>
<organism evidence="4 5">
    <name type="scientific">Geodermatophilus aquaeductus</name>
    <dbReference type="NCBI Taxonomy" id="1564161"/>
    <lineage>
        <taxon>Bacteria</taxon>
        <taxon>Bacillati</taxon>
        <taxon>Actinomycetota</taxon>
        <taxon>Actinomycetes</taxon>
        <taxon>Geodermatophilales</taxon>
        <taxon>Geodermatophilaceae</taxon>
        <taxon>Geodermatophilus</taxon>
    </lineage>
</organism>
<dbReference type="InterPro" id="IPR050832">
    <property type="entry name" value="Bact_Acetyltransf"/>
</dbReference>
<name>A0A521CGW5_9ACTN</name>
<evidence type="ECO:0000259" key="3">
    <source>
        <dbReference type="PROSITE" id="PS51186"/>
    </source>
</evidence>
<proteinExistence type="predicted"/>
<dbReference type="Gene3D" id="3.40.630.30">
    <property type="match status" value="1"/>
</dbReference>
<evidence type="ECO:0000256" key="2">
    <source>
        <dbReference type="ARBA" id="ARBA00023315"/>
    </source>
</evidence>
<keyword evidence="2" id="KW-0012">Acyltransferase</keyword>
<dbReference type="SUPFAM" id="SSF55729">
    <property type="entry name" value="Acyl-CoA N-acyltransferases (Nat)"/>
    <property type="match status" value="1"/>
</dbReference>
<dbReference type="GO" id="GO:0016747">
    <property type="term" value="F:acyltransferase activity, transferring groups other than amino-acyl groups"/>
    <property type="evidence" value="ECO:0007669"/>
    <property type="project" value="InterPro"/>
</dbReference>
<keyword evidence="1 4" id="KW-0808">Transferase</keyword>
<evidence type="ECO:0000313" key="4">
    <source>
        <dbReference type="EMBL" id="SMO58585.1"/>
    </source>
</evidence>
<dbReference type="InterPro" id="IPR016181">
    <property type="entry name" value="Acyl_CoA_acyltransferase"/>
</dbReference>
<dbReference type="CDD" id="cd04301">
    <property type="entry name" value="NAT_SF"/>
    <property type="match status" value="1"/>
</dbReference>
<dbReference type="Pfam" id="PF13673">
    <property type="entry name" value="Acetyltransf_10"/>
    <property type="match status" value="1"/>
</dbReference>
<dbReference type="Proteomes" id="UP000317484">
    <property type="component" value="Unassembled WGS sequence"/>
</dbReference>
<dbReference type="AlphaFoldDB" id="A0A521CGW5"/>
<accession>A0A521CGW5</accession>
<reference evidence="4 5" key="1">
    <citation type="submission" date="2017-05" db="EMBL/GenBank/DDBJ databases">
        <authorList>
            <person name="Varghese N."/>
            <person name="Submissions S."/>
        </authorList>
    </citation>
    <scope>NUCLEOTIDE SEQUENCE [LARGE SCALE GENOMIC DNA]</scope>
    <source>
        <strain evidence="4 5">DSM 46834</strain>
    </source>
</reference>
<dbReference type="PROSITE" id="PS51186">
    <property type="entry name" value="GNAT"/>
    <property type="match status" value="1"/>
</dbReference>
<protein>
    <submittedName>
        <fullName evidence="4">Acetyltransferase, GNAT family</fullName>
    </submittedName>
</protein>
<dbReference type="EMBL" id="FXTJ01000002">
    <property type="protein sequence ID" value="SMO58585.1"/>
    <property type="molecule type" value="Genomic_DNA"/>
</dbReference>
<sequence length="181" mass="18658">MSVVVRPAVVADAPALAALSRAAIEVSAAAHYDDAQRRVWAARRTVEAHRRYVEVTAVVVAEVDGAVAGFASLALEPVDGLVPGEVDQLFVHPSAGGRGVARALLATVEERARGAGLGSLVTHASWRAAPVFERAGFRRVEVETVTVDGEELTRVRMARVLAGGRAGGQAGGQAGEASSSA</sequence>
<keyword evidence="5" id="KW-1185">Reference proteome</keyword>
<dbReference type="PANTHER" id="PTHR43877">
    <property type="entry name" value="AMINOALKYLPHOSPHONATE N-ACETYLTRANSFERASE-RELATED-RELATED"/>
    <property type="match status" value="1"/>
</dbReference>
<feature type="domain" description="N-acetyltransferase" evidence="3">
    <location>
        <begin position="3"/>
        <end position="162"/>
    </location>
</feature>
<evidence type="ECO:0000256" key="1">
    <source>
        <dbReference type="ARBA" id="ARBA00022679"/>
    </source>
</evidence>
<evidence type="ECO:0000313" key="5">
    <source>
        <dbReference type="Proteomes" id="UP000317484"/>
    </source>
</evidence>
<gene>
    <name evidence="4" type="ORF">SAMN06273567_102390</name>
</gene>